<evidence type="ECO:0000313" key="1">
    <source>
        <dbReference type="EMBL" id="KAA8565750.1"/>
    </source>
</evidence>
<comment type="caution">
    <text evidence="1">The sequence shown here is derived from an EMBL/GenBank/DDBJ whole genome shotgun (WGS) entry which is preliminary data.</text>
</comment>
<dbReference type="Proteomes" id="UP000322873">
    <property type="component" value="Unassembled WGS sequence"/>
</dbReference>
<proteinExistence type="predicted"/>
<dbReference type="AlphaFoldDB" id="A0A5M9JAY3"/>
<sequence length="78" mass="8589">MFGIIGLPIYERIVVSTSCAVAKCFIGLYPVAEYLLSFEATLSSPISSSPSSIPSSLPPTIHLFHNFFHYLTHFSSYS</sequence>
<organism evidence="1 2">
    <name type="scientific">Monilinia fructicola</name>
    <name type="common">Brown rot fungus</name>
    <name type="synonym">Ciboria fructicola</name>
    <dbReference type="NCBI Taxonomy" id="38448"/>
    <lineage>
        <taxon>Eukaryota</taxon>
        <taxon>Fungi</taxon>
        <taxon>Dikarya</taxon>
        <taxon>Ascomycota</taxon>
        <taxon>Pezizomycotina</taxon>
        <taxon>Leotiomycetes</taxon>
        <taxon>Helotiales</taxon>
        <taxon>Sclerotiniaceae</taxon>
        <taxon>Monilinia</taxon>
    </lineage>
</organism>
<reference evidence="1 2" key="1">
    <citation type="submission" date="2019-06" db="EMBL/GenBank/DDBJ databases">
        <title>Genome Sequence of the Brown Rot Fungal Pathogen Monilinia fructicola.</title>
        <authorList>
            <person name="De Miccolis Angelini R.M."/>
            <person name="Landi L."/>
            <person name="Abate D."/>
            <person name="Pollastro S."/>
            <person name="Romanazzi G."/>
            <person name="Faretra F."/>
        </authorList>
    </citation>
    <scope>NUCLEOTIDE SEQUENCE [LARGE SCALE GENOMIC DNA]</scope>
    <source>
        <strain evidence="1 2">Mfrc123</strain>
    </source>
</reference>
<protein>
    <submittedName>
        <fullName evidence="1">Uncharacterized protein</fullName>
    </submittedName>
</protein>
<keyword evidence="2" id="KW-1185">Reference proteome</keyword>
<evidence type="ECO:0000313" key="2">
    <source>
        <dbReference type="Proteomes" id="UP000322873"/>
    </source>
</evidence>
<accession>A0A5M9JAY3</accession>
<name>A0A5M9JAY3_MONFR</name>
<gene>
    <name evidence="1" type="ORF">EYC84_009584</name>
</gene>
<dbReference type="EMBL" id="VICG01000013">
    <property type="protein sequence ID" value="KAA8565750.1"/>
    <property type="molecule type" value="Genomic_DNA"/>
</dbReference>